<accession>A0A2M8LCI0</accession>
<proteinExistence type="predicted"/>
<gene>
    <name evidence="2" type="ORF">COV01_02120</name>
</gene>
<name>A0A2M8LCI0_9BACT</name>
<feature type="region of interest" description="Disordered" evidence="1">
    <location>
        <begin position="86"/>
        <end position="118"/>
    </location>
</feature>
<sequence>MNQPVQVVSPVQNYLRNTPKSGSIEYENGKIEFFTATSPARANKRAMEIIGARCLSRRNLIKFGVRTINFNGIIAYPVKNKRTLNKRRDRHVNANRPPAPKMKKFNFRQKNRRLPKAA</sequence>
<feature type="compositionally biased region" description="Basic residues" evidence="1">
    <location>
        <begin position="101"/>
        <end position="118"/>
    </location>
</feature>
<evidence type="ECO:0000313" key="2">
    <source>
        <dbReference type="EMBL" id="PJE74271.1"/>
    </source>
</evidence>
<evidence type="ECO:0000256" key="1">
    <source>
        <dbReference type="SAM" id="MobiDB-lite"/>
    </source>
</evidence>
<reference evidence="3" key="1">
    <citation type="submission" date="2017-09" db="EMBL/GenBank/DDBJ databases">
        <title>Depth-based differentiation of microbial function through sediment-hosted aquifers and enrichment of novel symbionts in the deep terrestrial subsurface.</title>
        <authorList>
            <person name="Probst A.J."/>
            <person name="Ladd B."/>
            <person name="Jarett J.K."/>
            <person name="Geller-Mcgrath D.E."/>
            <person name="Sieber C.M.K."/>
            <person name="Emerson J.B."/>
            <person name="Anantharaman K."/>
            <person name="Thomas B.C."/>
            <person name="Malmstrom R."/>
            <person name="Stieglmeier M."/>
            <person name="Klingl A."/>
            <person name="Woyke T."/>
            <person name="Ryan C.M."/>
            <person name="Banfield J.F."/>
        </authorList>
    </citation>
    <scope>NUCLEOTIDE SEQUENCE [LARGE SCALE GENOMIC DNA]</scope>
</reference>
<evidence type="ECO:0000313" key="3">
    <source>
        <dbReference type="Proteomes" id="UP000228700"/>
    </source>
</evidence>
<dbReference type="EMBL" id="PFEQ01000009">
    <property type="protein sequence ID" value="PJE74271.1"/>
    <property type="molecule type" value="Genomic_DNA"/>
</dbReference>
<protein>
    <submittedName>
        <fullName evidence="2">Uncharacterized protein</fullName>
    </submittedName>
</protein>
<dbReference type="AlphaFoldDB" id="A0A2M8LCI0"/>
<comment type="caution">
    <text evidence="2">The sequence shown here is derived from an EMBL/GenBank/DDBJ whole genome shotgun (WGS) entry which is preliminary data.</text>
</comment>
<organism evidence="2 3">
    <name type="scientific">Candidatus Taylorbacteria bacterium CG10_big_fil_rev_8_21_14_0_10_41_48</name>
    <dbReference type="NCBI Taxonomy" id="1975024"/>
    <lineage>
        <taxon>Bacteria</taxon>
        <taxon>Candidatus Tayloriibacteriota</taxon>
    </lineage>
</organism>
<dbReference type="Proteomes" id="UP000228700">
    <property type="component" value="Unassembled WGS sequence"/>
</dbReference>